<keyword evidence="2" id="KW-1185">Reference proteome</keyword>
<name>A0AAE8YUS7_9CAUD</name>
<evidence type="ECO:0000313" key="1">
    <source>
        <dbReference type="EMBL" id="UGO50725.1"/>
    </source>
</evidence>
<accession>A0AAE8YUS7</accession>
<dbReference type="EMBL" id="OK499991">
    <property type="protein sequence ID" value="UGO50725.1"/>
    <property type="molecule type" value="Genomic_DNA"/>
</dbReference>
<dbReference type="GO" id="GO:0004519">
    <property type="term" value="F:endonuclease activity"/>
    <property type="evidence" value="ECO:0007669"/>
    <property type="project" value="UniProtKB-KW"/>
</dbReference>
<gene>
    <name evidence="1" type="ORF">SOPHRITA_134</name>
</gene>
<keyword evidence="1" id="KW-0378">Hydrolase</keyword>
<keyword evidence="1" id="KW-0255">Endonuclease</keyword>
<proteinExistence type="predicted"/>
<keyword evidence="1" id="KW-0540">Nuclease</keyword>
<dbReference type="Proteomes" id="UP000827460">
    <property type="component" value="Segment"/>
</dbReference>
<sequence length="90" mass="11307">MIWKRRKKFIMIWFEYHLMWVKRTKGKHIWHMAIGKCPYCNESLTKPVLIHQNCAYVDELSNYYWACGRCHEDIYDRYQDMWDEYNSSRF</sequence>
<evidence type="ECO:0000313" key="2">
    <source>
        <dbReference type="Proteomes" id="UP000827460"/>
    </source>
</evidence>
<reference evidence="1" key="1">
    <citation type="submission" date="2021-10" db="EMBL/GenBank/DDBJ databases">
        <authorList>
            <person name="Lavering E.D."/>
            <person name="James R."/>
            <person name="Fairholm J.D."/>
            <person name="Ogilvie B.H."/>
            <person name="Thurgood T.L."/>
            <person name="Robison R.A."/>
            <person name="Grose J.H."/>
        </authorList>
    </citation>
    <scope>NUCLEOTIDE SEQUENCE</scope>
</reference>
<protein>
    <submittedName>
        <fullName evidence="1">HNH endonuclease</fullName>
    </submittedName>
</protein>
<organism evidence="1 2">
    <name type="scientific">Bacillus phage vB_BanS_Sophrita</name>
    <dbReference type="NCBI Taxonomy" id="2894790"/>
    <lineage>
        <taxon>Viruses</taxon>
        <taxon>Duplodnaviria</taxon>
        <taxon>Heunggongvirae</taxon>
        <taxon>Uroviricota</taxon>
        <taxon>Caudoviricetes</taxon>
        <taxon>Joanripponvirinae</taxon>
        <taxon>Sophritavirus</taxon>
        <taxon>Sophritavirus sophrita</taxon>
    </lineage>
</organism>